<comment type="function">
    <text evidence="1 11">Catalyzes the oxidative decarboxylation of 6-phosphogluconate to ribulose 5-phosphate and CO(2), with concomitant reduction of NADP to NADPH.</text>
</comment>
<dbReference type="Gene3D" id="1.10.1040.10">
    <property type="entry name" value="N-(1-d-carboxylethyl)-l-norvaline Dehydrogenase, domain 2"/>
    <property type="match status" value="1"/>
</dbReference>
<evidence type="ECO:0000256" key="9">
    <source>
        <dbReference type="ARBA" id="ARBA00023126"/>
    </source>
</evidence>
<name>A0ABZ2YE29_9BACT</name>
<dbReference type="EC" id="1.1.1.44" evidence="5 11"/>
<evidence type="ECO:0000256" key="7">
    <source>
        <dbReference type="ARBA" id="ARBA00023002"/>
    </source>
</evidence>
<dbReference type="PANTHER" id="PTHR11811">
    <property type="entry name" value="6-PHOSPHOGLUCONATE DEHYDROGENASE"/>
    <property type="match status" value="1"/>
</dbReference>
<dbReference type="InterPro" id="IPR006115">
    <property type="entry name" value="6PGDH_NADP-bd"/>
</dbReference>
<dbReference type="GO" id="GO:0004616">
    <property type="term" value="F:phosphogluconate dehydrogenase (decarboxylating) activity"/>
    <property type="evidence" value="ECO:0007669"/>
    <property type="project" value="UniProtKB-EC"/>
</dbReference>
<evidence type="ECO:0000256" key="3">
    <source>
        <dbReference type="ARBA" id="ARBA00008419"/>
    </source>
</evidence>
<keyword evidence="11 12" id="KW-0521">NADP</keyword>
<dbReference type="NCBIfam" id="NF006765">
    <property type="entry name" value="PRK09287.1"/>
    <property type="match status" value="1"/>
</dbReference>
<comment type="similarity">
    <text evidence="3 11 12">Belongs to the 6-phosphogluconate dehydrogenase family.</text>
</comment>
<dbReference type="EMBL" id="CP121689">
    <property type="protein sequence ID" value="WZL76588.1"/>
    <property type="molecule type" value="Genomic_DNA"/>
</dbReference>
<dbReference type="Gene3D" id="1.20.5.320">
    <property type="entry name" value="6-Phosphogluconate Dehydrogenase, domain 3"/>
    <property type="match status" value="1"/>
</dbReference>
<evidence type="ECO:0000256" key="10">
    <source>
        <dbReference type="ARBA" id="ARBA00048640"/>
    </source>
</evidence>
<feature type="domain" description="6-phosphogluconate dehydrogenase C-terminal" evidence="13">
    <location>
        <begin position="179"/>
        <end position="467"/>
    </location>
</feature>
<dbReference type="InterPro" id="IPR006114">
    <property type="entry name" value="6PGDH_C"/>
</dbReference>
<dbReference type="SUPFAM" id="SSF48179">
    <property type="entry name" value="6-phosphogluconate dehydrogenase C-terminal domain-like"/>
    <property type="match status" value="1"/>
</dbReference>
<dbReference type="InterPro" id="IPR006184">
    <property type="entry name" value="6PGdom_BS"/>
</dbReference>
<reference evidence="14 15" key="1">
    <citation type="submission" date="2023-03" db="EMBL/GenBank/DDBJ databases">
        <title>Novel Species.</title>
        <authorList>
            <person name="Ma S."/>
        </authorList>
    </citation>
    <scope>NUCLEOTIDE SEQUENCE [LARGE SCALE GENOMIC DNA]</scope>
    <source>
        <strain evidence="14 15">B11</strain>
    </source>
</reference>
<evidence type="ECO:0000256" key="6">
    <source>
        <dbReference type="ARBA" id="ARBA00018193"/>
    </source>
</evidence>
<dbReference type="InterPro" id="IPR036291">
    <property type="entry name" value="NAD(P)-bd_dom_sf"/>
</dbReference>
<evidence type="ECO:0000256" key="2">
    <source>
        <dbReference type="ARBA" id="ARBA00004874"/>
    </source>
</evidence>
<dbReference type="InterPro" id="IPR013328">
    <property type="entry name" value="6PGD_dom2"/>
</dbReference>
<dbReference type="InterPro" id="IPR006113">
    <property type="entry name" value="6PGDH_Gnd/GntZ"/>
</dbReference>
<accession>A0ABZ2YE29</accession>
<keyword evidence="15" id="KW-1185">Reference proteome</keyword>
<dbReference type="RefSeq" id="WP_369018752.1">
    <property type="nucleotide sequence ID" value="NZ_CP121689.1"/>
</dbReference>
<dbReference type="PIRSF" id="PIRSF000109">
    <property type="entry name" value="6PGD"/>
    <property type="match status" value="1"/>
</dbReference>
<evidence type="ECO:0000313" key="14">
    <source>
        <dbReference type="EMBL" id="WZL76588.1"/>
    </source>
</evidence>
<comment type="pathway">
    <text evidence="2 11 12">Carbohydrate degradation; pentose phosphate pathway; D-ribulose 5-phosphate from D-glucose 6-phosphate (oxidative stage): step 3/3.</text>
</comment>
<dbReference type="Proteomes" id="UP001461341">
    <property type="component" value="Chromosome"/>
</dbReference>
<dbReference type="InterPro" id="IPR006183">
    <property type="entry name" value="Pgluconate_DH"/>
</dbReference>
<dbReference type="SMART" id="SM01350">
    <property type="entry name" value="6PGD"/>
    <property type="match status" value="1"/>
</dbReference>
<evidence type="ECO:0000256" key="4">
    <source>
        <dbReference type="ARBA" id="ARBA00011738"/>
    </source>
</evidence>
<gene>
    <name evidence="14" type="primary">gndA</name>
    <name evidence="14" type="ORF">QBE54_02320</name>
</gene>
<evidence type="ECO:0000256" key="12">
    <source>
        <dbReference type="RuleBase" id="RU000485"/>
    </source>
</evidence>
<protein>
    <recommendedName>
        <fullName evidence="6 11">6-phosphogluconate dehydrogenase, decarboxylating</fullName>
        <ecNumber evidence="5 11">1.1.1.44</ecNumber>
    </recommendedName>
</protein>
<evidence type="ECO:0000259" key="13">
    <source>
        <dbReference type="SMART" id="SM01350"/>
    </source>
</evidence>
<evidence type="ECO:0000256" key="5">
    <source>
        <dbReference type="ARBA" id="ARBA00013011"/>
    </source>
</evidence>
<dbReference type="PROSITE" id="PS00461">
    <property type="entry name" value="6PGD"/>
    <property type="match status" value="1"/>
</dbReference>
<dbReference type="Pfam" id="PF00393">
    <property type="entry name" value="6PGD"/>
    <property type="match status" value="1"/>
</dbReference>
<keyword evidence="9 11" id="KW-0570">Pentose shunt</keyword>
<comment type="subunit">
    <text evidence="4 11">Homodimer.</text>
</comment>
<sequence length="468" mass="52286">MHGSCDIGIIGMAVMGQNLALNIARKGFQVAVFNRTASRTDELMKRVEKESIVPTYTLKEFVASLKKPRKAMLMVKAGAAVDEFIDKLLELLEPGDLIIDGGNSFYQDTERRIKKVEKQGLLFLGTGISGGEYGALHGPSIMPGGHEEGYALVKEIFEKAAAQVEDGPCCTYLGPRSAGHFVKMVHNGIEYAFMQAIAEAYDLLRKAYRLSSEAIGKIFEEFNQSEIASYLIEITAKIFKVSDPETRKPLVELILDQAEQKGTGKWTSQTAFDFGVPTPVINQSVIARTISSFKQERVQFASLWKNKEAAPINFDEQHKEKIKDALFVSMVVAFSEGLHLLKVASQEMQYGLSLPEVVRIWKGGCILRARMLNQIQQALQNGEGEILLFSPTFLNEIQRRTPKLREIVALSIEKEIPASVLSTSLAYLDSWKSENLPANLIQAQRDFFGAHTYQRVDKEGVFHTIWEE</sequence>
<dbReference type="InterPro" id="IPR008927">
    <property type="entry name" value="6-PGluconate_DH-like_C_sf"/>
</dbReference>
<evidence type="ECO:0000256" key="1">
    <source>
        <dbReference type="ARBA" id="ARBA00002526"/>
    </source>
</evidence>
<dbReference type="Gene3D" id="3.40.50.720">
    <property type="entry name" value="NAD(P)-binding Rossmann-like Domain"/>
    <property type="match status" value="1"/>
</dbReference>
<evidence type="ECO:0000313" key="15">
    <source>
        <dbReference type="Proteomes" id="UP001461341"/>
    </source>
</evidence>
<dbReference type="NCBIfam" id="TIGR00873">
    <property type="entry name" value="gnd"/>
    <property type="match status" value="1"/>
</dbReference>
<organism evidence="14 15">
    <name type="scientific">Thermatribacter velox</name>
    <dbReference type="NCBI Taxonomy" id="3039681"/>
    <lineage>
        <taxon>Bacteria</taxon>
        <taxon>Pseudomonadati</taxon>
        <taxon>Atribacterota</taxon>
        <taxon>Atribacteria</taxon>
        <taxon>Atribacterales</taxon>
        <taxon>Thermatribacteraceae</taxon>
        <taxon>Thermatribacter</taxon>
    </lineage>
</organism>
<keyword evidence="7 11" id="KW-0560">Oxidoreductase</keyword>
<evidence type="ECO:0000256" key="8">
    <source>
        <dbReference type="ARBA" id="ARBA00023064"/>
    </source>
</evidence>
<dbReference type="SUPFAM" id="SSF51735">
    <property type="entry name" value="NAD(P)-binding Rossmann-fold domains"/>
    <property type="match status" value="1"/>
</dbReference>
<keyword evidence="8 12" id="KW-0311">Gluconate utilization</keyword>
<proteinExistence type="inferred from homology"/>
<dbReference type="PRINTS" id="PR00076">
    <property type="entry name" value="6PGDHDRGNASE"/>
</dbReference>
<evidence type="ECO:0000256" key="11">
    <source>
        <dbReference type="PIRNR" id="PIRNR000109"/>
    </source>
</evidence>
<dbReference type="Pfam" id="PF03446">
    <property type="entry name" value="NAD_binding_2"/>
    <property type="match status" value="1"/>
</dbReference>
<comment type="catalytic activity">
    <reaction evidence="10 11 12">
        <text>6-phospho-D-gluconate + NADP(+) = D-ribulose 5-phosphate + CO2 + NADPH</text>
        <dbReference type="Rhea" id="RHEA:10116"/>
        <dbReference type="ChEBI" id="CHEBI:16526"/>
        <dbReference type="ChEBI" id="CHEBI:57783"/>
        <dbReference type="ChEBI" id="CHEBI:58121"/>
        <dbReference type="ChEBI" id="CHEBI:58349"/>
        <dbReference type="ChEBI" id="CHEBI:58759"/>
        <dbReference type="EC" id="1.1.1.44"/>
    </reaction>
</comment>